<feature type="transmembrane region" description="Helical" evidence="1">
    <location>
        <begin position="33"/>
        <end position="51"/>
    </location>
</feature>
<dbReference type="Pfam" id="PF07331">
    <property type="entry name" value="TctB"/>
    <property type="match status" value="1"/>
</dbReference>
<keyword evidence="1" id="KW-0472">Membrane</keyword>
<gene>
    <name evidence="3" type="ORF">H9786_10520</name>
</gene>
<sequence>MSYGVISVFGAVGFALSFQYEFFRYGNQVGPGFLPRAVAAIIVVLGLALMLQEIRVGSVLRGDSGVDDEAGEQSTSTRKLVVVFGLIILAVLLVPVVGLIPPLVALVAALTIGVERKPLVPSLILTVGAALVAWGLFVAVLRVPVPMGVFEGGLS</sequence>
<feature type="transmembrane region" description="Helical" evidence="1">
    <location>
        <begin position="80"/>
        <end position="113"/>
    </location>
</feature>
<reference evidence="3" key="1">
    <citation type="journal article" date="2021" name="PeerJ">
        <title>Extensive microbial diversity within the chicken gut microbiome revealed by metagenomics and culture.</title>
        <authorList>
            <person name="Gilroy R."/>
            <person name="Ravi A."/>
            <person name="Getino M."/>
            <person name="Pursley I."/>
            <person name="Horton D.L."/>
            <person name="Alikhan N.F."/>
            <person name="Baker D."/>
            <person name="Gharbi K."/>
            <person name="Hall N."/>
            <person name="Watson M."/>
            <person name="Adriaenssens E.M."/>
            <person name="Foster-Nyarko E."/>
            <person name="Jarju S."/>
            <person name="Secka A."/>
            <person name="Antonio M."/>
            <person name="Oren A."/>
            <person name="Chaudhuri R.R."/>
            <person name="La Ragione R."/>
            <person name="Hildebrand F."/>
            <person name="Pallen M.J."/>
        </authorList>
    </citation>
    <scope>NUCLEOTIDE SEQUENCE</scope>
    <source>
        <strain evidence="3">ChiHjej13B12-24818</strain>
    </source>
</reference>
<proteinExistence type="predicted"/>
<protein>
    <submittedName>
        <fullName evidence="3">Tripartite tricarboxylate transporter TctB family protein</fullName>
    </submittedName>
</protein>
<dbReference type="EMBL" id="DWZH01000083">
    <property type="protein sequence ID" value="HJB10943.1"/>
    <property type="molecule type" value="Genomic_DNA"/>
</dbReference>
<dbReference type="InterPro" id="IPR009936">
    <property type="entry name" value="DUF1468"/>
</dbReference>
<keyword evidence="1" id="KW-1133">Transmembrane helix</keyword>
<evidence type="ECO:0000256" key="1">
    <source>
        <dbReference type="SAM" id="Phobius"/>
    </source>
</evidence>
<feature type="domain" description="DUF1468" evidence="2">
    <location>
        <begin position="8"/>
        <end position="146"/>
    </location>
</feature>
<dbReference type="Proteomes" id="UP000823823">
    <property type="component" value="Unassembled WGS sequence"/>
</dbReference>
<evidence type="ECO:0000313" key="4">
    <source>
        <dbReference type="Proteomes" id="UP000823823"/>
    </source>
</evidence>
<feature type="transmembrane region" description="Helical" evidence="1">
    <location>
        <begin position="119"/>
        <end position="141"/>
    </location>
</feature>
<reference evidence="3" key="2">
    <citation type="submission" date="2021-04" db="EMBL/GenBank/DDBJ databases">
        <authorList>
            <person name="Gilroy R."/>
        </authorList>
    </citation>
    <scope>NUCLEOTIDE SEQUENCE</scope>
    <source>
        <strain evidence="3">ChiHjej13B12-24818</strain>
    </source>
</reference>
<comment type="caution">
    <text evidence="3">The sequence shown here is derived from an EMBL/GenBank/DDBJ whole genome shotgun (WGS) entry which is preliminary data.</text>
</comment>
<dbReference type="AlphaFoldDB" id="A0A9D2RPI3"/>
<name>A0A9D2RPI3_9MICO</name>
<evidence type="ECO:0000313" key="3">
    <source>
        <dbReference type="EMBL" id="HJB10943.1"/>
    </source>
</evidence>
<organism evidence="3 4">
    <name type="scientific">Candidatus Brachybacterium merdavium</name>
    <dbReference type="NCBI Taxonomy" id="2838513"/>
    <lineage>
        <taxon>Bacteria</taxon>
        <taxon>Bacillati</taxon>
        <taxon>Actinomycetota</taxon>
        <taxon>Actinomycetes</taxon>
        <taxon>Micrococcales</taxon>
        <taxon>Dermabacteraceae</taxon>
        <taxon>Brachybacterium</taxon>
    </lineage>
</organism>
<evidence type="ECO:0000259" key="2">
    <source>
        <dbReference type="Pfam" id="PF07331"/>
    </source>
</evidence>
<accession>A0A9D2RPI3</accession>
<keyword evidence="1" id="KW-0812">Transmembrane</keyword>